<dbReference type="PROSITE" id="PS50937">
    <property type="entry name" value="HTH_MERR_2"/>
    <property type="match status" value="1"/>
</dbReference>
<proteinExistence type="predicted"/>
<dbReference type="PRINTS" id="PR00040">
    <property type="entry name" value="HTHMERR"/>
</dbReference>
<sequence length="146" mass="16446">MQSGEYTVGQLATAARTKAVTIRYYERQGLMRIPTRTPGGYRIYRSDDLDRLLFILRCRHFGFSLENVRELLQLADQTDAPCAEVDAKVARHLDEVRERLAELQSLEAELQRLSRCCAGGGIVKDCRIIESLSRDIGNSKTPACTP</sequence>
<keyword evidence="4" id="KW-0175">Coiled coil</keyword>
<keyword evidence="3" id="KW-0804">Transcription</keyword>
<organism evidence="6 7">
    <name type="scientific">Wenzhouxiangella limi</name>
    <dbReference type="NCBI Taxonomy" id="2707351"/>
    <lineage>
        <taxon>Bacteria</taxon>
        <taxon>Pseudomonadati</taxon>
        <taxon>Pseudomonadota</taxon>
        <taxon>Gammaproteobacteria</taxon>
        <taxon>Chromatiales</taxon>
        <taxon>Wenzhouxiangellaceae</taxon>
        <taxon>Wenzhouxiangella</taxon>
    </lineage>
</organism>
<dbReference type="Pfam" id="PF00376">
    <property type="entry name" value="MerR"/>
    <property type="match status" value="1"/>
</dbReference>
<dbReference type="PANTHER" id="PTHR30204:SF92">
    <property type="entry name" value="HTH-TYPE TRANSCRIPTIONAL REGULATOR ZNTR"/>
    <property type="match status" value="1"/>
</dbReference>
<evidence type="ECO:0000313" key="6">
    <source>
        <dbReference type="EMBL" id="NDY96772.1"/>
    </source>
</evidence>
<dbReference type="GO" id="GO:0003700">
    <property type="term" value="F:DNA-binding transcription factor activity"/>
    <property type="evidence" value="ECO:0007669"/>
    <property type="project" value="InterPro"/>
</dbReference>
<dbReference type="GO" id="GO:0003677">
    <property type="term" value="F:DNA binding"/>
    <property type="evidence" value="ECO:0007669"/>
    <property type="project" value="UniProtKB-KW"/>
</dbReference>
<dbReference type="Pfam" id="PF09278">
    <property type="entry name" value="MerR-DNA-bind"/>
    <property type="match status" value="1"/>
</dbReference>
<gene>
    <name evidence="6" type="ORF">G3I74_13645</name>
</gene>
<dbReference type="Gene3D" id="1.10.1660.10">
    <property type="match status" value="1"/>
</dbReference>
<evidence type="ECO:0000256" key="3">
    <source>
        <dbReference type="ARBA" id="ARBA00023163"/>
    </source>
</evidence>
<keyword evidence="7" id="KW-1185">Reference proteome</keyword>
<feature type="domain" description="HTH merR-type" evidence="5">
    <location>
        <begin position="5"/>
        <end position="74"/>
    </location>
</feature>
<feature type="coiled-coil region" evidence="4">
    <location>
        <begin position="89"/>
        <end position="116"/>
    </location>
</feature>
<reference evidence="6 7" key="1">
    <citation type="submission" date="2020-02" db="EMBL/GenBank/DDBJ databases">
        <authorList>
            <person name="Zhang X.-Y."/>
        </authorList>
    </citation>
    <scope>NUCLEOTIDE SEQUENCE [LARGE SCALE GENOMIC DNA]</scope>
    <source>
        <strain evidence="6 7">C33</strain>
    </source>
</reference>
<dbReference type="EMBL" id="JAAGSC010000044">
    <property type="protein sequence ID" value="NDY96772.1"/>
    <property type="molecule type" value="Genomic_DNA"/>
</dbReference>
<evidence type="ECO:0000259" key="5">
    <source>
        <dbReference type="PROSITE" id="PS50937"/>
    </source>
</evidence>
<dbReference type="SUPFAM" id="SSF46955">
    <property type="entry name" value="Putative DNA-binding domain"/>
    <property type="match status" value="1"/>
</dbReference>
<dbReference type="SMART" id="SM00422">
    <property type="entry name" value="HTH_MERR"/>
    <property type="match status" value="1"/>
</dbReference>
<dbReference type="Proteomes" id="UP000484885">
    <property type="component" value="Unassembled WGS sequence"/>
</dbReference>
<keyword evidence="2" id="KW-0238">DNA-binding</keyword>
<dbReference type="InterPro" id="IPR047057">
    <property type="entry name" value="MerR_fam"/>
</dbReference>
<dbReference type="PANTHER" id="PTHR30204">
    <property type="entry name" value="REDOX-CYCLING DRUG-SENSING TRANSCRIPTIONAL ACTIVATOR SOXR"/>
    <property type="match status" value="1"/>
</dbReference>
<evidence type="ECO:0000256" key="1">
    <source>
        <dbReference type="ARBA" id="ARBA00023015"/>
    </source>
</evidence>
<dbReference type="AlphaFoldDB" id="A0A845V2E5"/>
<dbReference type="InterPro" id="IPR000551">
    <property type="entry name" value="MerR-type_HTH_dom"/>
</dbReference>
<dbReference type="RefSeq" id="WP_164212170.1">
    <property type="nucleotide sequence ID" value="NZ_JAAGSC010000044.1"/>
</dbReference>
<name>A0A845V2E5_9GAMM</name>
<evidence type="ECO:0000256" key="2">
    <source>
        <dbReference type="ARBA" id="ARBA00023125"/>
    </source>
</evidence>
<dbReference type="InterPro" id="IPR009061">
    <property type="entry name" value="DNA-bd_dom_put_sf"/>
</dbReference>
<keyword evidence="1" id="KW-0805">Transcription regulation</keyword>
<dbReference type="CDD" id="cd04785">
    <property type="entry name" value="HTH_CadR-PbrR-like"/>
    <property type="match status" value="1"/>
</dbReference>
<evidence type="ECO:0000313" key="7">
    <source>
        <dbReference type="Proteomes" id="UP000484885"/>
    </source>
</evidence>
<protein>
    <submittedName>
        <fullName evidence="6">Helix-turn-helix domain-containing protein</fullName>
    </submittedName>
</protein>
<dbReference type="InterPro" id="IPR015358">
    <property type="entry name" value="Tscrpt_reg_MerR_DNA-bd"/>
</dbReference>
<comment type="caution">
    <text evidence="6">The sequence shown here is derived from an EMBL/GenBank/DDBJ whole genome shotgun (WGS) entry which is preliminary data.</text>
</comment>
<accession>A0A845V2E5</accession>
<evidence type="ECO:0000256" key="4">
    <source>
        <dbReference type="SAM" id="Coils"/>
    </source>
</evidence>